<dbReference type="AlphaFoldDB" id="A0A914B6L6"/>
<dbReference type="GO" id="GO:0032991">
    <property type="term" value="C:protein-containing complex"/>
    <property type="evidence" value="ECO:0007669"/>
    <property type="project" value="TreeGrafter"/>
</dbReference>
<keyword evidence="1" id="KW-0732">Signal</keyword>
<organism evidence="2 3">
    <name type="scientific">Patiria miniata</name>
    <name type="common">Bat star</name>
    <name type="synonym">Asterina miniata</name>
    <dbReference type="NCBI Taxonomy" id="46514"/>
    <lineage>
        <taxon>Eukaryota</taxon>
        <taxon>Metazoa</taxon>
        <taxon>Echinodermata</taxon>
        <taxon>Eleutherozoa</taxon>
        <taxon>Asterozoa</taxon>
        <taxon>Asteroidea</taxon>
        <taxon>Valvatacea</taxon>
        <taxon>Valvatida</taxon>
        <taxon>Asterinidae</taxon>
        <taxon>Patiria</taxon>
    </lineage>
</organism>
<dbReference type="Pfam" id="PF10294">
    <property type="entry name" value="Methyltransf_16"/>
    <property type="match status" value="1"/>
</dbReference>
<dbReference type="InterPro" id="IPR029063">
    <property type="entry name" value="SAM-dependent_MTases_sf"/>
</dbReference>
<dbReference type="GO" id="GO:0005829">
    <property type="term" value="C:cytosol"/>
    <property type="evidence" value="ECO:0007669"/>
    <property type="project" value="TreeGrafter"/>
</dbReference>
<dbReference type="PANTHER" id="PTHR14614:SF109">
    <property type="entry name" value="RIBOSOMAL LYSINE N-METHYLTRANSFERASE 5"/>
    <property type="match status" value="1"/>
</dbReference>
<dbReference type="RefSeq" id="XP_038071851.1">
    <property type="nucleotide sequence ID" value="XM_038215923.1"/>
</dbReference>
<dbReference type="Proteomes" id="UP000887568">
    <property type="component" value="Unplaced"/>
</dbReference>
<dbReference type="GeneID" id="119740578"/>
<feature type="signal peptide" evidence="1">
    <location>
        <begin position="1"/>
        <end position="26"/>
    </location>
</feature>
<evidence type="ECO:0000313" key="2">
    <source>
        <dbReference type="EnsemblMetazoa" id="XP_038071851.1"/>
    </source>
</evidence>
<evidence type="ECO:0000313" key="3">
    <source>
        <dbReference type="Proteomes" id="UP000887568"/>
    </source>
</evidence>
<dbReference type="Gene3D" id="3.40.50.150">
    <property type="entry name" value="Vaccinia Virus protein VP39"/>
    <property type="match status" value="1"/>
</dbReference>
<proteinExistence type="predicted"/>
<accession>A0A914B6L6</accession>
<dbReference type="EnsemblMetazoa" id="XM_038215923.1">
    <property type="protein sequence ID" value="XP_038071851.1"/>
    <property type="gene ID" value="LOC119740578"/>
</dbReference>
<keyword evidence="3" id="KW-1185">Reference proteome</keyword>
<feature type="chain" id="PRO_5037687073" evidence="1">
    <location>
        <begin position="27"/>
        <end position="264"/>
    </location>
</feature>
<dbReference type="InterPro" id="IPR019410">
    <property type="entry name" value="Methyltransf_16"/>
</dbReference>
<dbReference type="OMA" id="LFWELCD"/>
<dbReference type="PANTHER" id="PTHR14614">
    <property type="entry name" value="HEPATOCELLULAR CARCINOMA-ASSOCIATED ANTIGEN"/>
    <property type="match status" value="1"/>
</dbReference>
<sequence length="264" mass="29707">MTSFHFFNRVLQSFVITNLLCTNAHGENEPCEPHIRDDLNKNTCSDNSKPNSMALVVYTPTHLSAFREETKTFTFAGQTVTIRQRWEELGVAAVVWDAAVVLAEYLESNAQQLNLSGKSVIELGAGTGLVGTVAAVLGSKVVLTDRQLALDQLQANVEENGQESGVRSGMISVQELSWGENLQEFETPFEIILGADIVYVEDTFPKLLQTMVHLSNRDTLVLLSCRIRYARDERFLDMMRERFSVVEVLHDRSRDIHVYQARLL</sequence>
<dbReference type="SUPFAM" id="SSF53335">
    <property type="entry name" value="S-adenosyl-L-methionine-dependent methyltransferases"/>
    <property type="match status" value="1"/>
</dbReference>
<dbReference type="OrthoDB" id="413520at2759"/>
<evidence type="ECO:0000256" key="1">
    <source>
        <dbReference type="SAM" id="SignalP"/>
    </source>
</evidence>
<reference evidence="2" key="1">
    <citation type="submission" date="2022-11" db="UniProtKB">
        <authorList>
            <consortium name="EnsemblMetazoa"/>
        </authorList>
    </citation>
    <scope>IDENTIFICATION</scope>
</reference>
<protein>
    <submittedName>
        <fullName evidence="2">Uncharacterized protein</fullName>
    </submittedName>
</protein>
<name>A0A914B6L6_PATMI</name>